<dbReference type="EMBL" id="CP113162">
    <property type="protein sequence ID" value="WEF50757.1"/>
    <property type="molecule type" value="Genomic_DNA"/>
</dbReference>
<comment type="catalytic activity">
    <reaction evidence="6">
        <text>pyridoxine 5'-phosphate + O2 = pyridoxal 5'-phosphate + H2O2</text>
        <dbReference type="Rhea" id="RHEA:15149"/>
        <dbReference type="ChEBI" id="CHEBI:15379"/>
        <dbReference type="ChEBI" id="CHEBI:16240"/>
        <dbReference type="ChEBI" id="CHEBI:58589"/>
        <dbReference type="ChEBI" id="CHEBI:597326"/>
        <dbReference type="EC" id="1.4.3.5"/>
    </reaction>
</comment>
<dbReference type="SUPFAM" id="SSF50475">
    <property type="entry name" value="FMN-binding split barrel"/>
    <property type="match status" value="1"/>
</dbReference>
<dbReference type="NCBIfam" id="NF004231">
    <property type="entry name" value="PRK05679.1"/>
    <property type="match status" value="1"/>
</dbReference>
<dbReference type="NCBIfam" id="TIGR00558">
    <property type="entry name" value="pdxH"/>
    <property type="match status" value="1"/>
</dbReference>
<comment type="caution">
    <text evidence="6">Lacks conserved residue(s) required for the propagation of feature annotation.</text>
</comment>
<proteinExistence type="inferred from homology"/>
<feature type="binding site" evidence="6">
    <location>
        <position position="122"/>
    </location>
    <ligand>
        <name>substrate</name>
    </ligand>
</feature>
<gene>
    <name evidence="6 9" type="primary">pdxH</name>
    <name evidence="9" type="ORF">AFIC_002306</name>
</gene>
<keyword evidence="4 6" id="KW-0560">Oxidoreductase</keyword>
<protein>
    <recommendedName>
        <fullName evidence="6">Pyridoxine/pyridoxamine 5'-phosphate oxidase</fullName>
        <ecNumber evidence="6">1.4.3.5</ecNumber>
    </recommendedName>
    <alternativeName>
        <fullName evidence="6">PNP/PMP oxidase</fullName>
        <shortName evidence="6">PNPOx</shortName>
    </alternativeName>
    <alternativeName>
        <fullName evidence="6">Pyridoxal 5'-phosphate synthase</fullName>
    </alternativeName>
</protein>
<keyword evidence="5 6" id="KW-0664">Pyridoxine biosynthesis</keyword>
<feature type="domain" description="Pyridoxamine 5'-phosphate oxidase N-terminal" evidence="7">
    <location>
        <begin position="34"/>
        <end position="153"/>
    </location>
</feature>
<comment type="subunit">
    <text evidence="6">Homodimer.</text>
</comment>
<name>A0ABY8BQS3_AFICR</name>
<keyword evidence="10" id="KW-1185">Reference proteome</keyword>
<feature type="domain" description="Pyridoxine 5'-phosphate oxidase dimerisation C-terminal" evidence="8">
    <location>
        <begin position="171"/>
        <end position="211"/>
    </location>
</feature>
<dbReference type="InterPro" id="IPR019576">
    <property type="entry name" value="Pyridoxamine_oxidase_dimer_C"/>
</dbReference>
<dbReference type="Proteomes" id="UP001213907">
    <property type="component" value="Chromosome"/>
</dbReference>
<feature type="binding site" evidence="6">
    <location>
        <position position="104"/>
    </location>
    <ligand>
        <name>FMN</name>
        <dbReference type="ChEBI" id="CHEBI:58210"/>
    </ligand>
</feature>
<dbReference type="EC" id="1.4.3.5" evidence="6"/>
<dbReference type="Pfam" id="PF01243">
    <property type="entry name" value="PNPOx_N"/>
    <property type="match status" value="1"/>
</dbReference>
<dbReference type="PIRSF" id="PIRSF000190">
    <property type="entry name" value="Pyd_amn-ph_oxd"/>
    <property type="match status" value="1"/>
</dbReference>
<dbReference type="PANTHER" id="PTHR10851:SF0">
    <property type="entry name" value="PYRIDOXINE-5'-PHOSPHATE OXIDASE"/>
    <property type="match status" value="1"/>
</dbReference>
<accession>A0ABY8BQS3</accession>
<evidence type="ECO:0000313" key="10">
    <source>
        <dbReference type="Proteomes" id="UP001213907"/>
    </source>
</evidence>
<dbReference type="InterPro" id="IPR000659">
    <property type="entry name" value="Pyridox_Oxase"/>
</dbReference>
<dbReference type="InterPro" id="IPR011576">
    <property type="entry name" value="Pyridox_Oxase_N"/>
</dbReference>
<feature type="binding site" evidence="6">
    <location>
        <begin position="75"/>
        <end position="76"/>
    </location>
    <ligand>
        <name>FMN</name>
        <dbReference type="ChEBI" id="CHEBI:58210"/>
    </ligand>
</feature>
<comment type="cofactor">
    <cofactor evidence="6">
        <name>FMN</name>
        <dbReference type="ChEBI" id="CHEBI:58210"/>
    </cofactor>
    <text evidence="6">Binds 1 FMN per subunit.</text>
</comment>
<comment type="pathway">
    <text evidence="6">Cofactor metabolism; pyridoxal 5'-phosphate salvage; pyridoxal 5'-phosphate from pyridoxamine 5'-phosphate: step 1/1.</text>
</comment>
<evidence type="ECO:0000256" key="2">
    <source>
        <dbReference type="ARBA" id="ARBA00022630"/>
    </source>
</evidence>
<evidence type="ECO:0000256" key="1">
    <source>
        <dbReference type="ARBA" id="ARBA00007301"/>
    </source>
</evidence>
<organism evidence="9 10">
    <name type="scientific">Afipia carboxydohydrogena</name>
    <name type="common">Pseudomonas carboxydohydrogena</name>
    <dbReference type="NCBI Taxonomy" id="290"/>
    <lineage>
        <taxon>Bacteria</taxon>
        <taxon>Pseudomonadati</taxon>
        <taxon>Pseudomonadota</taxon>
        <taxon>Alphaproteobacteria</taxon>
        <taxon>Hyphomicrobiales</taxon>
        <taxon>Nitrobacteraceae</taxon>
        <taxon>Afipia</taxon>
    </lineage>
</organism>
<comment type="function">
    <text evidence="6">Catalyzes the oxidation of either pyridoxine 5'-phosphate (PNP) or pyridoxamine 5'-phosphate (PMP) into pyridoxal 5'-phosphate (PLP).</text>
</comment>
<feature type="binding site" evidence="6">
    <location>
        <position position="82"/>
    </location>
    <ligand>
        <name>FMN</name>
        <dbReference type="ChEBI" id="CHEBI:58210"/>
    </ligand>
</feature>
<feature type="binding site" evidence="6">
    <location>
        <begin position="190"/>
        <end position="192"/>
    </location>
    <ligand>
        <name>substrate</name>
    </ligand>
</feature>
<dbReference type="GO" id="GO:0004733">
    <property type="term" value="F:pyridoxamine phosphate oxidase activity"/>
    <property type="evidence" value="ECO:0007669"/>
    <property type="project" value="UniProtKB-EC"/>
</dbReference>
<dbReference type="Gene3D" id="2.30.110.10">
    <property type="entry name" value="Electron Transport, Fmn-binding Protein, Chain A"/>
    <property type="match status" value="1"/>
</dbReference>
<evidence type="ECO:0000256" key="6">
    <source>
        <dbReference type="HAMAP-Rule" id="MF_01629"/>
    </source>
</evidence>
<dbReference type="RefSeq" id="WP_275246380.1">
    <property type="nucleotide sequence ID" value="NZ_BAABDX010000001.1"/>
</dbReference>
<sequence length="211" mass="23743">MTSPDTIQHQTPLTSGDFTESTEPFELFTAWFNEARASELNDPNAMALATADADGMPDVRMVLMNGLGPEGFVFYSHINSAKGRELAANPKAALLFHWKSLRRQVRVRGPVSPVSDAEADAYFATRPKQSQIGAWASKQSQPLESRLAFEKAIALNAAKYAIGEVPRPPGWSGWRIVPQSIEFWHDRPFRLHDRIVFQRESDGWTRTRLYP</sequence>
<keyword evidence="3 6" id="KW-0288">FMN</keyword>
<comment type="similarity">
    <text evidence="1 6">Belongs to the pyridoxamine 5'-phosphate oxidase family.</text>
</comment>
<feature type="binding site" evidence="6">
    <location>
        <position position="194"/>
    </location>
    <ligand>
        <name>FMN</name>
        <dbReference type="ChEBI" id="CHEBI:58210"/>
    </ligand>
</feature>
<feature type="binding site" evidence="6">
    <location>
        <position position="130"/>
    </location>
    <ligand>
        <name>substrate</name>
    </ligand>
</feature>
<evidence type="ECO:0000259" key="7">
    <source>
        <dbReference type="Pfam" id="PF01243"/>
    </source>
</evidence>
<evidence type="ECO:0000256" key="4">
    <source>
        <dbReference type="ARBA" id="ARBA00023002"/>
    </source>
</evidence>
<feature type="binding site" evidence="6">
    <location>
        <begin position="139"/>
        <end position="140"/>
    </location>
    <ligand>
        <name>FMN</name>
        <dbReference type="ChEBI" id="CHEBI:58210"/>
    </ligand>
</feature>
<dbReference type="PROSITE" id="PS01064">
    <property type="entry name" value="PYRIDOX_OXIDASE"/>
    <property type="match status" value="1"/>
</dbReference>
<dbReference type="InterPro" id="IPR019740">
    <property type="entry name" value="Pyridox_Oxase_CS"/>
</dbReference>
<reference evidence="9 10" key="1">
    <citation type="submission" date="2022-11" db="EMBL/GenBank/DDBJ databases">
        <authorList>
            <person name="Siebert D."/>
            <person name="Busche T."/>
            <person name="Saydam E."/>
            <person name="Kalinowski J."/>
            <person name="Ruckert C."/>
            <person name="Blombach B."/>
        </authorList>
    </citation>
    <scope>NUCLEOTIDE SEQUENCE [LARGE SCALE GENOMIC DNA]</scope>
    <source>
        <strain evidence="9 10">DSM 1083</strain>
    </source>
</reference>
<evidence type="ECO:0000256" key="5">
    <source>
        <dbReference type="ARBA" id="ARBA00023096"/>
    </source>
</evidence>
<dbReference type="PANTHER" id="PTHR10851">
    <property type="entry name" value="PYRIDOXINE-5-PHOSPHATE OXIDASE"/>
    <property type="match status" value="1"/>
</dbReference>
<comment type="pathway">
    <text evidence="6">Cofactor metabolism; pyridoxal 5'-phosphate salvage; pyridoxal 5'-phosphate from pyridoxine 5'-phosphate: step 1/1.</text>
</comment>
<keyword evidence="2 6" id="KW-0285">Flavoprotein</keyword>
<comment type="catalytic activity">
    <reaction evidence="6">
        <text>pyridoxamine 5'-phosphate + O2 + H2O = pyridoxal 5'-phosphate + H2O2 + NH4(+)</text>
        <dbReference type="Rhea" id="RHEA:15817"/>
        <dbReference type="ChEBI" id="CHEBI:15377"/>
        <dbReference type="ChEBI" id="CHEBI:15379"/>
        <dbReference type="ChEBI" id="CHEBI:16240"/>
        <dbReference type="ChEBI" id="CHEBI:28938"/>
        <dbReference type="ChEBI" id="CHEBI:58451"/>
        <dbReference type="ChEBI" id="CHEBI:597326"/>
        <dbReference type="EC" id="1.4.3.5"/>
    </reaction>
</comment>
<evidence type="ECO:0000313" key="9">
    <source>
        <dbReference type="EMBL" id="WEF50757.1"/>
    </source>
</evidence>
<feature type="binding site" evidence="6">
    <location>
        <position position="184"/>
    </location>
    <ligand>
        <name>FMN</name>
        <dbReference type="ChEBI" id="CHEBI:58210"/>
    </ligand>
</feature>
<dbReference type="InterPro" id="IPR012349">
    <property type="entry name" value="Split_barrel_FMN-bd"/>
</dbReference>
<evidence type="ECO:0000256" key="3">
    <source>
        <dbReference type="ARBA" id="ARBA00022643"/>
    </source>
</evidence>
<dbReference type="Pfam" id="PF10590">
    <property type="entry name" value="PNP_phzG_C"/>
    <property type="match status" value="1"/>
</dbReference>
<feature type="binding site" evidence="6">
    <location>
        <position position="126"/>
    </location>
    <ligand>
        <name>substrate</name>
    </ligand>
</feature>
<dbReference type="HAMAP" id="MF_01629">
    <property type="entry name" value="PdxH"/>
    <property type="match status" value="1"/>
</dbReference>
<evidence type="ECO:0000259" key="8">
    <source>
        <dbReference type="Pfam" id="PF10590"/>
    </source>
</evidence>